<gene>
    <name evidence="4" type="primary">LOC108861251</name>
</gene>
<sequence>MLRQKELVAVFLRCNVGDGRSASFWHDFWNDMGPLISALGETGPRDLRLRLEARVCDAVANGFWALPNARSDEAETLQIVLTTMSPPSIERGPDTYLWRNGVGHFVLKFSVKSTWDSVRESAPVVTWHSLIWFKEAVPRCSFVSWMASLARLPTKYRLNEWGIHVPLQCVLCSSGIESHQHLFFQCSFVEALWLHYCGNFGLSVPSSINAVASLLSLPLVVATPGLRVVLKLLLQVVVYCTWRERNVRVFQQVSTSVAALELIFIASFETVSSLLNLHLQPQPYCKCISLFFPLVCSVFIFALCPVVFLSSCSVLCFLCSSFF</sequence>
<keyword evidence="1" id="KW-0812">Transmembrane</keyword>
<evidence type="ECO:0000313" key="3">
    <source>
        <dbReference type="Proteomes" id="UP000504610"/>
    </source>
</evidence>
<name>A0A6J0P135_RAPSA</name>
<feature type="domain" description="Reverse transcriptase zinc-binding" evidence="2">
    <location>
        <begin position="109"/>
        <end position="193"/>
    </location>
</feature>
<dbReference type="PANTHER" id="PTHR33116:SF78">
    <property type="entry name" value="OS12G0587133 PROTEIN"/>
    <property type="match status" value="1"/>
</dbReference>
<dbReference type="OrthoDB" id="1748554at2759"/>
<accession>A0A6J0P135</accession>
<keyword evidence="3" id="KW-1185">Reference proteome</keyword>
<protein>
    <submittedName>
        <fullName evidence="4">Uncharacterized protein LOC108861251</fullName>
    </submittedName>
</protein>
<dbReference type="RefSeq" id="XP_018490584.1">
    <property type="nucleotide sequence ID" value="XM_018635082.2"/>
</dbReference>
<proteinExistence type="predicted"/>
<dbReference type="Pfam" id="PF13966">
    <property type="entry name" value="zf-RVT"/>
    <property type="match status" value="1"/>
</dbReference>
<feature type="transmembrane region" description="Helical" evidence="1">
    <location>
        <begin position="290"/>
        <end position="318"/>
    </location>
</feature>
<dbReference type="Proteomes" id="UP000504610">
    <property type="component" value="Chromosome 5"/>
</dbReference>
<evidence type="ECO:0000256" key="1">
    <source>
        <dbReference type="SAM" id="Phobius"/>
    </source>
</evidence>
<keyword evidence="1" id="KW-1133">Transmembrane helix</keyword>
<organism evidence="3 4">
    <name type="scientific">Raphanus sativus</name>
    <name type="common">Radish</name>
    <name type="synonym">Raphanus raphanistrum var. sativus</name>
    <dbReference type="NCBI Taxonomy" id="3726"/>
    <lineage>
        <taxon>Eukaryota</taxon>
        <taxon>Viridiplantae</taxon>
        <taxon>Streptophyta</taxon>
        <taxon>Embryophyta</taxon>
        <taxon>Tracheophyta</taxon>
        <taxon>Spermatophyta</taxon>
        <taxon>Magnoliopsida</taxon>
        <taxon>eudicotyledons</taxon>
        <taxon>Gunneridae</taxon>
        <taxon>Pentapetalae</taxon>
        <taxon>rosids</taxon>
        <taxon>malvids</taxon>
        <taxon>Brassicales</taxon>
        <taxon>Brassicaceae</taxon>
        <taxon>Brassiceae</taxon>
        <taxon>Raphanus</taxon>
    </lineage>
</organism>
<dbReference type="AlphaFoldDB" id="A0A6J0P135"/>
<evidence type="ECO:0000259" key="2">
    <source>
        <dbReference type="Pfam" id="PF13966"/>
    </source>
</evidence>
<reference evidence="4" key="2">
    <citation type="submission" date="2025-08" db="UniProtKB">
        <authorList>
            <consortium name="RefSeq"/>
        </authorList>
    </citation>
    <scope>IDENTIFICATION</scope>
    <source>
        <tissue evidence="4">Leaf</tissue>
    </source>
</reference>
<dbReference type="PANTHER" id="PTHR33116">
    <property type="entry name" value="REVERSE TRANSCRIPTASE ZINC-BINDING DOMAIN-CONTAINING PROTEIN-RELATED-RELATED"/>
    <property type="match status" value="1"/>
</dbReference>
<dbReference type="InterPro" id="IPR026960">
    <property type="entry name" value="RVT-Znf"/>
</dbReference>
<dbReference type="KEGG" id="rsz:108861251"/>
<evidence type="ECO:0000313" key="4">
    <source>
        <dbReference type="RefSeq" id="XP_018490584.1"/>
    </source>
</evidence>
<dbReference type="GeneID" id="108861251"/>
<keyword evidence="1" id="KW-0472">Membrane</keyword>
<reference evidence="3" key="1">
    <citation type="journal article" date="2019" name="Database">
        <title>The radish genome database (RadishGD): an integrated information resource for radish genomics.</title>
        <authorList>
            <person name="Yu H.J."/>
            <person name="Baek S."/>
            <person name="Lee Y.J."/>
            <person name="Cho A."/>
            <person name="Mun J.H."/>
        </authorList>
    </citation>
    <scope>NUCLEOTIDE SEQUENCE [LARGE SCALE GENOMIC DNA]</scope>
    <source>
        <strain evidence="3">cv. WK10039</strain>
    </source>
</reference>